<gene>
    <name evidence="2" type="ORF">PFUGPA_05969</name>
</gene>
<dbReference type="InterPro" id="IPR006373">
    <property type="entry name" value="VSA_Rifin"/>
</dbReference>
<reference evidence="2 3" key="1">
    <citation type="submission" date="2013-02" db="EMBL/GenBank/DDBJ databases">
        <title>The Genome Annotation of Plasmodium falciparum Palo Alto/Uganda.</title>
        <authorList>
            <consortium name="The Broad Institute Genome Sequencing Platform"/>
            <consortium name="The Broad Institute Genome Sequencing Center for Infectious Disease"/>
            <person name="Neafsey D."/>
            <person name="Hoffman S."/>
            <person name="Volkman S."/>
            <person name="Rosenthal P."/>
            <person name="Walker B."/>
            <person name="Young S.K."/>
            <person name="Zeng Q."/>
            <person name="Gargeya S."/>
            <person name="Fitzgerald M."/>
            <person name="Haas B."/>
            <person name="Abouelleil A."/>
            <person name="Allen A.W."/>
            <person name="Alvarado L."/>
            <person name="Arachchi H.M."/>
            <person name="Berlin A.M."/>
            <person name="Chapman S.B."/>
            <person name="Gainer-Dewar J."/>
            <person name="Goldberg J."/>
            <person name="Griggs A."/>
            <person name="Gujja S."/>
            <person name="Hansen M."/>
            <person name="Howarth C."/>
            <person name="Imamovic A."/>
            <person name="Ireland A."/>
            <person name="Larimer J."/>
            <person name="McCowan C."/>
            <person name="Murphy C."/>
            <person name="Pearson M."/>
            <person name="Poon T.W."/>
            <person name="Priest M."/>
            <person name="Roberts A."/>
            <person name="Saif S."/>
            <person name="Shea T."/>
            <person name="Sisk P."/>
            <person name="Sykes S."/>
            <person name="Wortman J."/>
            <person name="Nusbaum C."/>
            <person name="Birren B."/>
        </authorList>
    </citation>
    <scope>NUCLEOTIDE SEQUENCE [LARGE SCALE GENOMIC DNA]</scope>
    <source>
        <strain evidence="2 3">Palo Alto/Uganda</strain>
    </source>
</reference>
<reference evidence="2 3" key="2">
    <citation type="submission" date="2013-02" db="EMBL/GenBank/DDBJ databases">
        <title>The Genome Sequence of Plasmodium falciparum Palo Alto/Uganda.</title>
        <authorList>
            <consortium name="The Broad Institute Genome Sequencing Platform"/>
            <consortium name="The Broad Institute Genome Sequencing Center for Infectious Disease"/>
            <person name="Neafsey D."/>
            <person name="Cheeseman I."/>
            <person name="Volkman S."/>
            <person name="Adams J."/>
            <person name="Walker B."/>
            <person name="Young S.K."/>
            <person name="Zeng Q."/>
            <person name="Gargeya S."/>
            <person name="Fitzgerald M."/>
            <person name="Haas B."/>
            <person name="Abouelleil A."/>
            <person name="Alvarado L."/>
            <person name="Arachchi H.M."/>
            <person name="Berlin A.M."/>
            <person name="Chapman S.B."/>
            <person name="Dewar J."/>
            <person name="Goldberg J."/>
            <person name="Griggs A."/>
            <person name="Gujja S."/>
            <person name="Hansen M."/>
            <person name="Howarth C."/>
            <person name="Imamovic A."/>
            <person name="Larimer J."/>
            <person name="McCowan C."/>
            <person name="Murphy C."/>
            <person name="Neiman D."/>
            <person name="Pearson M."/>
            <person name="Priest M."/>
            <person name="Roberts A."/>
            <person name="Saif S."/>
            <person name="Shea T."/>
            <person name="Sisk P."/>
            <person name="Sykes S."/>
            <person name="Wortman J."/>
            <person name="Nusbaum C."/>
            <person name="Birren B."/>
        </authorList>
    </citation>
    <scope>NUCLEOTIDE SEQUENCE [LARGE SCALE GENOMIC DNA]</scope>
    <source>
        <strain evidence="2 3">Palo Alto/Uganda</strain>
    </source>
</reference>
<dbReference type="Pfam" id="PF02009">
    <property type="entry name" value="RIFIN"/>
    <property type="match status" value="2"/>
</dbReference>
<sequence length="489" mass="52787">MLVVPELGLLCGYGAYELVKVAIGAAEKAAIAEGAKAGIAEGIRVAIKGIKDAFNIEFLDGKTLAEVITGKTFNNSTFFVEKFVQEYNTVCLSSTTYQDTLFCDYGSMFGGKVDNITAISLNAKNTAIKAGQAAAKMTTETTKALTAEKTGEVTSTSAIFSNPMVHNKNKLYITPHTSTTSSRVLSECDIYISNYDKDADIKSVKENFDRQTSQRFDEYEERMSKKRQKCKEQCEKDIKQIILKDKMEKSLAEKVEKGCLRCGCGLGGVAASVGLFGGLGSYGWKTSATATAMELAKEAAEQAGAAAAADAGKNAVIAGLKKLGVQNIAGQPLVSYLTATNYHNATFISSAINNQYEPSSCIFYLSGTRSGPVARETFCTWVMQKSTAAANVQRSSVSFNDLIIKTIENIVSNAKNAAGEASKKATEEVIKTSTVAVESIYASCQTAIIASVVAILIIVLVMIIIYLVLRYRRKKKINKKDQYTKLLKE</sequence>
<dbReference type="OMA" id="ECDIYIS"/>
<dbReference type="OrthoDB" id="379111at2759"/>
<dbReference type="NCBIfam" id="TIGR01477">
    <property type="entry name" value="RIFIN"/>
    <property type="match status" value="1"/>
</dbReference>
<evidence type="ECO:0008006" key="4">
    <source>
        <dbReference type="Google" id="ProtNLM"/>
    </source>
</evidence>
<evidence type="ECO:0000256" key="1">
    <source>
        <dbReference type="SAM" id="Phobius"/>
    </source>
</evidence>
<keyword evidence="1" id="KW-0812">Transmembrane</keyword>
<protein>
    <recommendedName>
        <fullName evidence="4">Rifin</fullName>
    </recommendedName>
</protein>
<dbReference type="Proteomes" id="UP000019103">
    <property type="component" value="Unassembled WGS sequence"/>
</dbReference>
<accession>W4IPR7</accession>
<organism evidence="2 3">
    <name type="scientific">Plasmodium falciparum (isolate Palo Alto / Uganda)</name>
    <dbReference type="NCBI Taxonomy" id="57270"/>
    <lineage>
        <taxon>Eukaryota</taxon>
        <taxon>Sar</taxon>
        <taxon>Alveolata</taxon>
        <taxon>Apicomplexa</taxon>
        <taxon>Aconoidasida</taxon>
        <taxon>Haemosporida</taxon>
        <taxon>Plasmodiidae</taxon>
        <taxon>Plasmodium</taxon>
        <taxon>Plasmodium (Laverania)</taxon>
    </lineage>
</organism>
<keyword evidence="1" id="KW-1133">Transmembrane helix</keyword>
<proteinExistence type="predicted"/>
<evidence type="ECO:0000313" key="2">
    <source>
        <dbReference type="EMBL" id="ETW52025.1"/>
    </source>
</evidence>
<dbReference type="AlphaFoldDB" id="W4IPR7"/>
<dbReference type="EMBL" id="KI927421">
    <property type="protein sequence ID" value="ETW52025.1"/>
    <property type="molecule type" value="Genomic_DNA"/>
</dbReference>
<evidence type="ECO:0000313" key="3">
    <source>
        <dbReference type="Proteomes" id="UP000019103"/>
    </source>
</evidence>
<name>W4IPR7_PLAFP</name>
<feature type="transmembrane region" description="Helical" evidence="1">
    <location>
        <begin position="447"/>
        <end position="469"/>
    </location>
</feature>
<keyword evidence="1" id="KW-0472">Membrane</keyword>